<gene>
    <name evidence="1" type="ORF">BI49514_00320</name>
</gene>
<name>A0A2H1HV38_9MICO</name>
<sequence>MNFQNIHRLTDEEHGTLNAALISYADEIEDPTESRVVRDLADTLISGDVCIRQTAIGPRSLWLSLDQQYTYQVQWSPESHQLVGTVAEFPSLSWIDSDPREAFDGIRSLVAEVLKDIAISGEEPPAPGVR</sequence>
<dbReference type="RefSeq" id="WP_244195207.1">
    <property type="nucleotide sequence ID" value="NZ_FXYX01000001.1"/>
</dbReference>
<evidence type="ECO:0000313" key="2">
    <source>
        <dbReference type="Proteomes" id="UP000234382"/>
    </source>
</evidence>
<dbReference type="EMBL" id="FXYX01000001">
    <property type="protein sequence ID" value="SMX66789.1"/>
    <property type="molecule type" value="Genomic_DNA"/>
</dbReference>
<protein>
    <submittedName>
        <fullName evidence="1">Uncharacterized protein</fullName>
    </submittedName>
</protein>
<organism evidence="1 2">
    <name type="scientific">Brevibacterium iodinum ATCC 49514</name>
    <dbReference type="NCBI Taxonomy" id="1255616"/>
    <lineage>
        <taxon>Bacteria</taxon>
        <taxon>Bacillati</taxon>
        <taxon>Actinomycetota</taxon>
        <taxon>Actinomycetes</taxon>
        <taxon>Micrococcales</taxon>
        <taxon>Brevibacteriaceae</taxon>
        <taxon>Brevibacterium</taxon>
    </lineage>
</organism>
<accession>A0A2H1HV38</accession>
<proteinExistence type="predicted"/>
<dbReference type="AlphaFoldDB" id="A0A2H1HV38"/>
<evidence type="ECO:0000313" key="1">
    <source>
        <dbReference type="EMBL" id="SMX66789.1"/>
    </source>
</evidence>
<keyword evidence="2" id="KW-1185">Reference proteome</keyword>
<dbReference type="Proteomes" id="UP000234382">
    <property type="component" value="Unassembled WGS sequence"/>
</dbReference>
<reference evidence="2" key="1">
    <citation type="submission" date="2017-03" db="EMBL/GenBank/DDBJ databases">
        <authorList>
            <person name="Monnet C."/>
        </authorList>
    </citation>
    <scope>NUCLEOTIDE SEQUENCE [LARGE SCALE GENOMIC DNA]</scope>
    <source>
        <strain evidence="2">ATCC 49514</strain>
    </source>
</reference>